<feature type="domain" description="PucR C-terminal helix-turn-helix" evidence="3">
    <location>
        <begin position="467"/>
        <end position="523"/>
    </location>
</feature>
<evidence type="ECO:0000259" key="4">
    <source>
        <dbReference type="Pfam" id="PF17853"/>
    </source>
</evidence>
<proteinExistence type="inferred from homology"/>
<dbReference type="Proteomes" id="UP000019494">
    <property type="component" value="Unassembled WGS sequence"/>
</dbReference>
<evidence type="ECO:0000259" key="2">
    <source>
        <dbReference type="Pfam" id="PF07905"/>
    </source>
</evidence>
<dbReference type="PATRIC" id="fig|584657.3.peg.1637"/>
<evidence type="ECO:0000259" key="3">
    <source>
        <dbReference type="Pfam" id="PF13556"/>
    </source>
</evidence>
<dbReference type="InterPro" id="IPR042070">
    <property type="entry name" value="PucR_C-HTH_sf"/>
</dbReference>
<dbReference type="PANTHER" id="PTHR33744">
    <property type="entry name" value="CARBOHYDRATE DIACID REGULATOR"/>
    <property type="match status" value="1"/>
</dbReference>
<dbReference type="Gene3D" id="1.10.10.2840">
    <property type="entry name" value="PucR C-terminal helix-turn-helix domain"/>
    <property type="match status" value="1"/>
</dbReference>
<evidence type="ECO:0000313" key="6">
    <source>
        <dbReference type="Proteomes" id="UP000019494"/>
    </source>
</evidence>
<reference evidence="6" key="1">
    <citation type="submission" date="2013-08" db="EMBL/GenBank/DDBJ databases">
        <title>Intrasporangium oryzae NRRL B-24470.</title>
        <authorList>
            <person name="Liu H."/>
            <person name="Wang G."/>
        </authorList>
    </citation>
    <scope>NUCLEOTIDE SEQUENCE [LARGE SCALE GENOMIC DNA]</scope>
    <source>
        <strain evidence="6">Q5-1</strain>
    </source>
</reference>
<organism evidence="5 6">
    <name type="scientific">Intrasporangium chromatireducens Q5-1</name>
    <dbReference type="NCBI Taxonomy" id="584657"/>
    <lineage>
        <taxon>Bacteria</taxon>
        <taxon>Bacillati</taxon>
        <taxon>Actinomycetota</taxon>
        <taxon>Actinomycetes</taxon>
        <taxon>Micrococcales</taxon>
        <taxon>Intrasporangiaceae</taxon>
        <taxon>Intrasporangium</taxon>
    </lineage>
</organism>
<dbReference type="Pfam" id="PF13556">
    <property type="entry name" value="HTH_30"/>
    <property type="match status" value="1"/>
</dbReference>
<dbReference type="Pfam" id="PF17853">
    <property type="entry name" value="GGDEF_2"/>
    <property type="match status" value="1"/>
</dbReference>
<feature type="domain" description="Purine catabolism PurC-like" evidence="2">
    <location>
        <begin position="13"/>
        <end position="128"/>
    </location>
</feature>
<gene>
    <name evidence="5" type="ORF">N864_21510</name>
</gene>
<dbReference type="EMBL" id="AWQS01000048">
    <property type="protein sequence ID" value="EWT06419.1"/>
    <property type="molecule type" value="Genomic_DNA"/>
</dbReference>
<dbReference type="RefSeq" id="WP_034715523.1">
    <property type="nucleotide sequence ID" value="NZ_AWQS01000048.1"/>
</dbReference>
<evidence type="ECO:0000256" key="1">
    <source>
        <dbReference type="ARBA" id="ARBA00006754"/>
    </source>
</evidence>
<dbReference type="PANTHER" id="PTHR33744:SF7">
    <property type="entry name" value="PUCR FAMILY TRANSCRIPTIONAL REGULATOR"/>
    <property type="match status" value="1"/>
</dbReference>
<feature type="domain" description="CdaR GGDEF-like" evidence="4">
    <location>
        <begin position="291"/>
        <end position="401"/>
    </location>
</feature>
<accession>W9GRA8</accession>
<dbReference type="InterPro" id="IPR012914">
    <property type="entry name" value="PucR_dom"/>
</dbReference>
<keyword evidence="6" id="KW-1185">Reference proteome</keyword>
<dbReference type="InterPro" id="IPR051448">
    <property type="entry name" value="CdaR-like_regulators"/>
</dbReference>
<protein>
    <submittedName>
        <fullName evidence="5">Regulatory protein</fullName>
    </submittedName>
</protein>
<dbReference type="Pfam" id="PF07905">
    <property type="entry name" value="PucR"/>
    <property type="match status" value="1"/>
</dbReference>
<dbReference type="OrthoDB" id="3190266at2"/>
<evidence type="ECO:0000313" key="5">
    <source>
        <dbReference type="EMBL" id="EWT06419.1"/>
    </source>
</evidence>
<sequence>MPGSTSHLTIEDLVANESLGLAVVVPGDLETRVRGAHTMEIDNPARWLEPGWLMLTTGLRFVGNSDPAVQVRLVEELRAARVAGLAFGVDVHFPQVPPMLVEAAQEHQLTLLTVAAEVPFLQVESFVNRSLASAETYLVKRALWLQTDLLSALGSDQPLTTLVSRIGAIIKGMAIVYDEAGAVVTSTGAGPARLVWAEIRAREPRRQRFTVGRWHVATRPTVLGGMGYWIAIGSFRESVLDDLAEPILDSAQRLLAAIRGASALQATQARTEAAELLTRLRGVVEPNEIPSLWDRLGQFRFRPQAPLRAFVSARLPHAGADSGINEGLLDELAQEAQSQGLPIIFRPREADDVVGLVGLGADSAALLEWAEGLAGPHHVGVSEPFTDLGLARRSFRDARRASLVAQRRTNQRAPFRTRSTAGPRTTGMVVRFEDVDLATWLMSSRSSQAIHDKTQQQLGDLLDRPDLADTAVAYLATGLDIQRTALRLFLHPNSVRYRLRRIEEIVEAPITSPSVLANLYLAFHDRLADEDSRDEPAPDGLQ</sequence>
<comment type="caution">
    <text evidence="5">The sequence shown here is derived from an EMBL/GenBank/DDBJ whole genome shotgun (WGS) entry which is preliminary data.</text>
</comment>
<name>W9GRA8_9MICO</name>
<dbReference type="InterPro" id="IPR025736">
    <property type="entry name" value="PucR_C-HTH_dom"/>
</dbReference>
<comment type="similarity">
    <text evidence="1">Belongs to the CdaR family.</text>
</comment>
<dbReference type="InterPro" id="IPR041522">
    <property type="entry name" value="CdaR_GGDEF"/>
</dbReference>
<dbReference type="AlphaFoldDB" id="W9GRA8"/>